<reference evidence="3" key="1">
    <citation type="submission" date="2021-04" db="EMBL/GenBank/DDBJ databases">
        <title>Genome based classification of Actinospica acidithermotolerans sp. nov., an actinobacterium isolated from an Indonesian hot spring.</title>
        <authorList>
            <person name="Kusuma A.B."/>
            <person name="Putra K.E."/>
            <person name="Nafisah S."/>
            <person name="Loh J."/>
            <person name="Nouioui I."/>
            <person name="Goodfellow M."/>
        </authorList>
    </citation>
    <scope>NUCLEOTIDE SEQUENCE</scope>
    <source>
        <strain evidence="3">DSM 45618</strain>
    </source>
</reference>
<feature type="compositionally biased region" description="Low complexity" evidence="1">
    <location>
        <begin position="12"/>
        <end position="24"/>
    </location>
</feature>
<gene>
    <name evidence="3" type="ORF">KGA66_22910</name>
</gene>
<evidence type="ECO:0000256" key="1">
    <source>
        <dbReference type="SAM" id="MobiDB-lite"/>
    </source>
</evidence>
<dbReference type="EMBL" id="JAGSXH010000108">
    <property type="protein sequence ID" value="MBS2965914.1"/>
    <property type="molecule type" value="Genomic_DNA"/>
</dbReference>
<keyword evidence="2" id="KW-0812">Transmembrane</keyword>
<keyword evidence="2" id="KW-0472">Membrane</keyword>
<name>A0A8J7WVG7_9ACTN</name>
<dbReference type="RefSeq" id="WP_211470469.1">
    <property type="nucleotide sequence ID" value="NZ_JAGSXH010000108.1"/>
</dbReference>
<evidence type="ECO:0000313" key="3">
    <source>
        <dbReference type="EMBL" id="MBS2965914.1"/>
    </source>
</evidence>
<dbReference type="Proteomes" id="UP000677913">
    <property type="component" value="Unassembled WGS sequence"/>
</dbReference>
<proteinExistence type="predicted"/>
<protein>
    <submittedName>
        <fullName evidence="3">Uncharacterized protein</fullName>
    </submittedName>
</protein>
<sequence length="75" mass="7904">MSAAPPPRTRGHATPTRTRTTSARPRSRRDRSDRPGGVLLAAAQILLGLTLSCLLAVLCVAALGAIIVVIIYLTK</sequence>
<organism evidence="3 4">
    <name type="scientific">Actinocrinis puniceicyclus</name>
    <dbReference type="NCBI Taxonomy" id="977794"/>
    <lineage>
        <taxon>Bacteria</taxon>
        <taxon>Bacillati</taxon>
        <taxon>Actinomycetota</taxon>
        <taxon>Actinomycetes</taxon>
        <taxon>Catenulisporales</taxon>
        <taxon>Actinospicaceae</taxon>
        <taxon>Actinocrinis</taxon>
    </lineage>
</organism>
<comment type="caution">
    <text evidence="3">The sequence shown here is derived from an EMBL/GenBank/DDBJ whole genome shotgun (WGS) entry which is preliminary data.</text>
</comment>
<feature type="transmembrane region" description="Helical" evidence="2">
    <location>
        <begin position="45"/>
        <end position="73"/>
    </location>
</feature>
<accession>A0A8J7WVG7</accession>
<keyword evidence="4" id="KW-1185">Reference proteome</keyword>
<keyword evidence="2" id="KW-1133">Transmembrane helix</keyword>
<evidence type="ECO:0000256" key="2">
    <source>
        <dbReference type="SAM" id="Phobius"/>
    </source>
</evidence>
<evidence type="ECO:0000313" key="4">
    <source>
        <dbReference type="Proteomes" id="UP000677913"/>
    </source>
</evidence>
<dbReference type="AlphaFoldDB" id="A0A8J7WVG7"/>
<feature type="region of interest" description="Disordered" evidence="1">
    <location>
        <begin position="1"/>
        <end position="34"/>
    </location>
</feature>